<name>A0ABX8S8G7_9ACTN</name>
<dbReference type="Proteomes" id="UP000887023">
    <property type="component" value="Chromosome"/>
</dbReference>
<evidence type="ECO:0000313" key="1">
    <source>
        <dbReference type="EMBL" id="QXQ14114.1"/>
    </source>
</evidence>
<accession>A0ABX8S8G7</accession>
<gene>
    <name evidence="1" type="ORF">KV203_01255</name>
</gene>
<sequence>MADITGTKPTESTFDPRRPIYATVGAGYAAFDAVSELVSKTRARVSETRGDFGDQVSALRERLGDLPVDVPDDLAGLRDKLSYDELRRTAEDRYSDFVERGANELSDRPNVEQQLDRVDSLYHDAIAALDKVGDQVAKLTGRIGD</sequence>
<evidence type="ECO:0000313" key="2">
    <source>
        <dbReference type="Proteomes" id="UP000887023"/>
    </source>
</evidence>
<keyword evidence="2" id="KW-1185">Reference proteome</keyword>
<dbReference type="EMBL" id="CP079105">
    <property type="protein sequence ID" value="QXQ14114.1"/>
    <property type="molecule type" value="Genomic_DNA"/>
</dbReference>
<dbReference type="RefSeq" id="WP_066467017.1">
    <property type="nucleotide sequence ID" value="NZ_CBCRUZ010000010.1"/>
</dbReference>
<proteinExistence type="predicted"/>
<protein>
    <submittedName>
        <fullName evidence="1">Uncharacterized protein</fullName>
    </submittedName>
</protein>
<organism evidence="1 2">
    <name type="scientific">Skermania pinensis</name>
    <dbReference type="NCBI Taxonomy" id="39122"/>
    <lineage>
        <taxon>Bacteria</taxon>
        <taxon>Bacillati</taxon>
        <taxon>Actinomycetota</taxon>
        <taxon>Actinomycetes</taxon>
        <taxon>Mycobacteriales</taxon>
        <taxon>Gordoniaceae</taxon>
        <taxon>Skermania</taxon>
    </lineage>
</organism>
<reference evidence="1" key="1">
    <citation type="submission" date="2021-07" db="EMBL/GenBank/DDBJ databases">
        <title>Candidatus Kaistella beijingensis sp. nov. isolated from a municipal wastewater treatment plant is involved in sludge foaming.</title>
        <authorList>
            <person name="Song Y."/>
            <person name="Liu S.-J."/>
        </authorList>
    </citation>
    <scope>NUCLEOTIDE SEQUENCE</scope>
    <source>
        <strain evidence="1">DSM 43998</strain>
    </source>
</reference>